<keyword evidence="1" id="KW-0472">Membrane</keyword>
<feature type="transmembrane region" description="Helical" evidence="1">
    <location>
        <begin position="180"/>
        <end position="202"/>
    </location>
</feature>
<keyword evidence="1" id="KW-0812">Transmembrane</keyword>
<dbReference type="EMBL" id="BAABFA010000005">
    <property type="protein sequence ID" value="GAA4461315.1"/>
    <property type="molecule type" value="Genomic_DNA"/>
</dbReference>
<gene>
    <name evidence="2" type="ORF">GCM10023093_05750</name>
</gene>
<feature type="transmembrane region" description="Helical" evidence="1">
    <location>
        <begin position="153"/>
        <end position="173"/>
    </location>
</feature>
<dbReference type="Pfam" id="PF12730">
    <property type="entry name" value="ABC2_membrane_4"/>
    <property type="match status" value="1"/>
</dbReference>
<organism evidence="2 3">
    <name type="scientific">Nemorincola caseinilytica</name>
    <dbReference type="NCBI Taxonomy" id="2054315"/>
    <lineage>
        <taxon>Bacteria</taxon>
        <taxon>Pseudomonadati</taxon>
        <taxon>Bacteroidota</taxon>
        <taxon>Chitinophagia</taxon>
        <taxon>Chitinophagales</taxon>
        <taxon>Chitinophagaceae</taxon>
        <taxon>Nemorincola</taxon>
    </lineage>
</organism>
<protein>
    <recommendedName>
        <fullName evidence="4">ABC-2 family transporter protein</fullName>
    </recommendedName>
</protein>
<reference evidence="3" key="1">
    <citation type="journal article" date="2019" name="Int. J. Syst. Evol. Microbiol.">
        <title>The Global Catalogue of Microorganisms (GCM) 10K type strain sequencing project: providing services to taxonomists for standard genome sequencing and annotation.</title>
        <authorList>
            <consortium name="The Broad Institute Genomics Platform"/>
            <consortium name="The Broad Institute Genome Sequencing Center for Infectious Disease"/>
            <person name="Wu L."/>
            <person name="Ma J."/>
        </authorList>
    </citation>
    <scope>NUCLEOTIDE SEQUENCE [LARGE SCALE GENOMIC DNA]</scope>
    <source>
        <strain evidence="3">JCM 32105</strain>
    </source>
</reference>
<evidence type="ECO:0000313" key="2">
    <source>
        <dbReference type="EMBL" id="GAA4461315.1"/>
    </source>
</evidence>
<dbReference type="PANTHER" id="PTHR37305">
    <property type="entry name" value="INTEGRAL MEMBRANE PROTEIN-RELATED"/>
    <property type="match status" value="1"/>
</dbReference>
<dbReference type="PANTHER" id="PTHR37305:SF1">
    <property type="entry name" value="MEMBRANE PROTEIN"/>
    <property type="match status" value="1"/>
</dbReference>
<dbReference type="Proteomes" id="UP001500067">
    <property type="component" value="Unassembled WGS sequence"/>
</dbReference>
<evidence type="ECO:0000313" key="3">
    <source>
        <dbReference type="Proteomes" id="UP001500067"/>
    </source>
</evidence>
<keyword evidence="1" id="KW-1133">Transmembrane helix</keyword>
<evidence type="ECO:0008006" key="4">
    <source>
        <dbReference type="Google" id="ProtNLM"/>
    </source>
</evidence>
<dbReference type="RefSeq" id="WP_345078261.1">
    <property type="nucleotide sequence ID" value="NZ_BAABFA010000005.1"/>
</dbReference>
<feature type="transmembrane region" description="Helical" evidence="1">
    <location>
        <begin position="69"/>
        <end position="92"/>
    </location>
</feature>
<proteinExistence type="predicted"/>
<feature type="transmembrane region" description="Helical" evidence="1">
    <location>
        <begin position="113"/>
        <end position="133"/>
    </location>
</feature>
<accession>A0ABP8N7P2</accession>
<keyword evidence="3" id="KW-1185">Reference proteome</keyword>
<evidence type="ECO:0000256" key="1">
    <source>
        <dbReference type="SAM" id="Phobius"/>
    </source>
</evidence>
<comment type="caution">
    <text evidence="2">The sequence shown here is derived from an EMBL/GenBank/DDBJ whole genome shotgun (WGS) entry which is preliminary data.</text>
</comment>
<feature type="transmembrane region" description="Helical" evidence="1">
    <location>
        <begin position="242"/>
        <end position="261"/>
    </location>
</feature>
<sequence>MLALLSIEWLKLRKYRTFWVLLGLFALLLPLWNYEIASGVLKLGGSGKDGINLLNTAYSFPEVWANLGFWGSIFILFLSILVIIITTNEYSFRTNRQNVIDGLTRMQFFHTKVLLVVTFSLIITLYFLLLGVLFGKGYSGSFSGAFSDLKSVFYFFVMCLDYMGLALLLSFAIKRSGLAIGLFLLYSMIIENIAKGIINSYADAPYGNLLMLQCSDELLPFPLMMMTKAIISQVDKISKETYLAVTLGWCAVYYFAGRAILRRNDW</sequence>
<name>A0ABP8N7P2_9BACT</name>